<dbReference type="InterPro" id="IPR051546">
    <property type="entry name" value="Aspartate_Ammonia-Lyase"/>
</dbReference>
<dbReference type="InterPro" id="IPR022761">
    <property type="entry name" value="Fumarate_lyase_N"/>
</dbReference>
<sequence>MGTDSRIERDFLGERAVPAGAYYGIHAVRAAENFAVSGRRLPRSLIRALALIKKAAALAHGQLGDLDPDKVRAIEQACDEMASGRFDAEFIVDPLQGGAGTATNMNANEIVANRACELLGSPLGSYVPVHPTDDVNRGQSTNDVFPTAVRIAAIWELRDLVDEVARLQESLQKKENEFAAILKIGRTQLQDAVPVTLGAEFSAWAEAISRDRWRLYRVEERLRVVNLGGTAVGTGINTSRKFQFEILRILRDETGIGLARADNLVEATQNADVFVEISGLLKPLAVNLSKMASDLRLLASGPRSGLGEIRLPAVQEGSSIMPGKVNPVMCEMIHQIAMKVYGNDLVITHAAEMGQLELNAFLPVIMDVLLESLTMLRRGIALFNDRCVKGIEANEQRCRENLRGSLGLLTVLAGRLGHEAMSQVYQRHLRTGEPVTDILISEGWATAAEIEAALERYRAV</sequence>
<reference evidence="4 5" key="1">
    <citation type="submission" date="2018-05" db="EMBL/GenBank/DDBJ databases">
        <title>A metagenomic window into the 2 km-deep terrestrial subsurface aquifer revealed taxonomically and functionally diverse microbial community comprising novel uncultured bacterial lineages.</title>
        <authorList>
            <person name="Kadnikov V.V."/>
            <person name="Mardanov A.V."/>
            <person name="Beletsky A.V."/>
            <person name="Banks D."/>
            <person name="Pimenov N.V."/>
            <person name="Frank Y.A."/>
            <person name="Karnachuk O.V."/>
            <person name="Ravin N.V."/>
        </authorList>
    </citation>
    <scope>NUCLEOTIDE SEQUENCE [LARGE SCALE GENOMIC DNA]</scope>
    <source>
        <strain evidence="4">BY5</strain>
    </source>
</reference>
<dbReference type="GO" id="GO:0005829">
    <property type="term" value="C:cytosol"/>
    <property type="evidence" value="ECO:0007669"/>
    <property type="project" value="TreeGrafter"/>
</dbReference>
<protein>
    <submittedName>
        <fullName evidence="4">Aspartate ammonia-lyase</fullName>
    </submittedName>
</protein>
<dbReference type="PROSITE" id="PS00163">
    <property type="entry name" value="FUMARATE_LYASES"/>
    <property type="match status" value="1"/>
</dbReference>
<dbReference type="GO" id="GO:0006531">
    <property type="term" value="P:aspartate metabolic process"/>
    <property type="evidence" value="ECO:0007669"/>
    <property type="project" value="TreeGrafter"/>
</dbReference>
<evidence type="ECO:0000256" key="1">
    <source>
        <dbReference type="ARBA" id="ARBA00023239"/>
    </source>
</evidence>
<dbReference type="Proteomes" id="UP000252355">
    <property type="component" value="Unassembled WGS sequence"/>
</dbReference>
<evidence type="ECO:0000313" key="4">
    <source>
        <dbReference type="EMBL" id="RCK79025.1"/>
    </source>
</evidence>
<evidence type="ECO:0000259" key="3">
    <source>
        <dbReference type="Pfam" id="PF00206"/>
    </source>
</evidence>
<dbReference type="PANTHER" id="PTHR42696">
    <property type="entry name" value="ASPARTATE AMMONIA-LYASE"/>
    <property type="match status" value="1"/>
</dbReference>
<proteinExistence type="predicted"/>
<organism evidence="4 5">
    <name type="scientific">Candidatus Ozemobacter sibiricus</name>
    <dbReference type="NCBI Taxonomy" id="2268124"/>
    <lineage>
        <taxon>Bacteria</taxon>
        <taxon>Candidatus Ozemobacteria</taxon>
        <taxon>Candidatus Ozemobacterales</taxon>
        <taxon>Candidatus Ozemobacteraceae</taxon>
        <taxon>Candidatus Ozemobacter</taxon>
    </lineage>
</organism>
<dbReference type="SUPFAM" id="SSF48557">
    <property type="entry name" value="L-aspartase-like"/>
    <property type="match status" value="1"/>
</dbReference>
<keyword evidence="2" id="KW-0175">Coiled coil</keyword>
<keyword evidence="1 4" id="KW-0456">Lyase</keyword>
<dbReference type="FunFam" id="1.20.200.10:FF:000001">
    <property type="entry name" value="Fumarate hydratase, mitochondrial"/>
    <property type="match status" value="1"/>
</dbReference>
<dbReference type="AlphaFoldDB" id="A0A367ZLP0"/>
<dbReference type="CDD" id="cd01357">
    <property type="entry name" value="Aspartase"/>
    <property type="match status" value="1"/>
</dbReference>
<evidence type="ECO:0000256" key="2">
    <source>
        <dbReference type="SAM" id="Coils"/>
    </source>
</evidence>
<comment type="caution">
    <text evidence="4">The sequence shown here is derived from an EMBL/GenBank/DDBJ whole genome shotgun (WGS) entry which is preliminary data.</text>
</comment>
<dbReference type="InterPro" id="IPR020557">
    <property type="entry name" value="Fumarate_lyase_CS"/>
</dbReference>
<dbReference type="InterPro" id="IPR008948">
    <property type="entry name" value="L-Aspartase-like"/>
</dbReference>
<dbReference type="InterPro" id="IPR000362">
    <property type="entry name" value="Fumarate_lyase_fam"/>
</dbReference>
<dbReference type="PANTHER" id="PTHR42696:SF2">
    <property type="entry name" value="ASPARTATE AMMONIA-LYASE"/>
    <property type="match status" value="1"/>
</dbReference>
<dbReference type="Gene3D" id="1.10.275.10">
    <property type="entry name" value="Fumarase/aspartase (N-terminal domain)"/>
    <property type="match status" value="1"/>
</dbReference>
<dbReference type="PRINTS" id="PR00149">
    <property type="entry name" value="FUMRATELYASE"/>
</dbReference>
<dbReference type="EMBL" id="QOQW01000016">
    <property type="protein sequence ID" value="RCK79025.1"/>
    <property type="molecule type" value="Genomic_DNA"/>
</dbReference>
<feature type="coiled-coil region" evidence="2">
    <location>
        <begin position="157"/>
        <end position="184"/>
    </location>
</feature>
<dbReference type="Gene3D" id="1.20.200.10">
    <property type="entry name" value="Fumarase/aspartase (Central domain)"/>
    <property type="match status" value="1"/>
</dbReference>
<name>A0A367ZLP0_9BACT</name>
<dbReference type="Pfam" id="PF00206">
    <property type="entry name" value="Lyase_1"/>
    <property type="match status" value="1"/>
</dbReference>
<dbReference type="InterPro" id="IPR024083">
    <property type="entry name" value="Fumarase/histidase_N"/>
</dbReference>
<feature type="domain" description="Fumarate lyase N-terminal" evidence="3">
    <location>
        <begin position="13"/>
        <end position="342"/>
    </location>
</feature>
<accession>A0A367ZLP0</accession>
<evidence type="ECO:0000313" key="5">
    <source>
        <dbReference type="Proteomes" id="UP000252355"/>
    </source>
</evidence>
<dbReference type="FunFam" id="1.10.275.10:FF:000001">
    <property type="entry name" value="Fumarate hydratase, mitochondrial"/>
    <property type="match status" value="1"/>
</dbReference>
<dbReference type="NCBIfam" id="NF008909">
    <property type="entry name" value="PRK12273.1"/>
    <property type="match status" value="1"/>
</dbReference>
<gene>
    <name evidence="4" type="ORF">OZSIB_0367</name>
</gene>
<dbReference type="GO" id="GO:0008797">
    <property type="term" value="F:aspartate ammonia-lyase activity"/>
    <property type="evidence" value="ECO:0007669"/>
    <property type="project" value="TreeGrafter"/>
</dbReference>